<feature type="transmembrane region" description="Helical" evidence="1">
    <location>
        <begin position="259"/>
        <end position="276"/>
    </location>
</feature>
<reference evidence="3 4" key="1">
    <citation type="journal article" date="2011" name="Science">
        <title>Comparative functional genomics of the fission yeasts.</title>
        <authorList>
            <person name="Rhind N."/>
            <person name="Chen Z."/>
            <person name="Yassour M."/>
            <person name="Thompson D.A."/>
            <person name="Haas B.J."/>
            <person name="Habib N."/>
            <person name="Wapinski I."/>
            <person name="Roy S."/>
            <person name="Lin M.F."/>
            <person name="Heiman D.I."/>
            <person name="Young S.K."/>
            <person name="Furuya K."/>
            <person name="Guo Y."/>
            <person name="Pidoux A."/>
            <person name="Chen H.M."/>
            <person name="Robbertse B."/>
            <person name="Goldberg J.M."/>
            <person name="Aoki K."/>
            <person name="Bayne E.H."/>
            <person name="Berlin A.M."/>
            <person name="Desjardins C.A."/>
            <person name="Dobbs E."/>
            <person name="Dukaj L."/>
            <person name="Fan L."/>
            <person name="FitzGerald M.G."/>
            <person name="French C."/>
            <person name="Gujja S."/>
            <person name="Hansen K."/>
            <person name="Keifenheim D."/>
            <person name="Levin J.Z."/>
            <person name="Mosher R.A."/>
            <person name="Mueller C.A."/>
            <person name="Pfiffner J."/>
            <person name="Priest M."/>
            <person name="Russ C."/>
            <person name="Smialowska A."/>
            <person name="Swoboda P."/>
            <person name="Sykes S.M."/>
            <person name="Vaughn M."/>
            <person name="Vengrova S."/>
            <person name="Yoder R."/>
            <person name="Zeng Q."/>
            <person name="Allshire R."/>
            <person name="Baulcombe D."/>
            <person name="Birren B.W."/>
            <person name="Brown W."/>
            <person name="Ekwall K."/>
            <person name="Kellis M."/>
            <person name="Leatherwood J."/>
            <person name="Levin H."/>
            <person name="Margalit H."/>
            <person name="Martienssen R."/>
            <person name="Nieduszynski C.A."/>
            <person name="Spatafora J.W."/>
            <person name="Friedman N."/>
            <person name="Dalgaard J.Z."/>
            <person name="Baumann P."/>
            <person name="Niki H."/>
            <person name="Regev A."/>
            <person name="Nusbaum C."/>
        </authorList>
    </citation>
    <scope>NUCLEOTIDE SEQUENCE [LARGE SCALE GENOMIC DNA]</scope>
    <source>
        <strain evidence="4">OY26 / ATCC MYA-4695 / CBS 11777 / NBRC 106824 / NRRL Y48691</strain>
    </source>
</reference>
<feature type="transmembrane region" description="Helical" evidence="1">
    <location>
        <begin position="386"/>
        <end position="405"/>
    </location>
</feature>
<protein>
    <submittedName>
        <fullName evidence="3">Uncharacterized protein</fullName>
    </submittedName>
</protein>
<dbReference type="OrthoDB" id="5400353at2759"/>
<feature type="signal peptide" evidence="2">
    <location>
        <begin position="1"/>
        <end position="24"/>
    </location>
</feature>
<evidence type="ECO:0000313" key="3">
    <source>
        <dbReference type="EMBL" id="EPY51102.1"/>
    </source>
</evidence>
<dbReference type="EMBL" id="KE546991">
    <property type="protein sequence ID" value="EPY51102.1"/>
    <property type="molecule type" value="Genomic_DNA"/>
</dbReference>
<proteinExistence type="predicted"/>
<feature type="transmembrane region" description="Helical" evidence="1">
    <location>
        <begin position="227"/>
        <end position="244"/>
    </location>
</feature>
<sequence length="420" mass="48906">MGLMRGKSWLLWLLSFSYFLQINSYQSNPEDEDEAFQLTLFCQGFKVQSDSLLYAAFSSWWDDEDGGPKAITFFNAKDWECALGSLDEREPFSAFFSQLQVNQLDTSIHIPPEKREVWSGPFECNKTSVMNYIISINETLINRHFQINDSDVYCIATRPLTSLGSRACVSVGYFYEDITGDPGYEPHPEFDFFPIIVTLITILLLIPACFWIYALLSQPAKILPIQYGLLIHVVNIAIGIIINICDEYAYCHLKYHIEVFVRRLLLILASFGIGVWRPVEPKFLLRVVAGLSFLLFFHIVSNVIDFEPLQFLEIWINNSVSNVIWLSSIYMLYKEQDHFNNKSERSAKVCKHSLIYCVAVFTFFYCTSSFDKFFCYSRRSSLETDIIYWVIRYFIEIIIPCYIWYPSQNEQIAYKESVEL</sequence>
<keyword evidence="2" id="KW-0732">Signal</keyword>
<feature type="transmembrane region" description="Helical" evidence="1">
    <location>
        <begin position="354"/>
        <end position="374"/>
    </location>
</feature>
<evidence type="ECO:0000313" key="4">
    <source>
        <dbReference type="Proteomes" id="UP000015464"/>
    </source>
</evidence>
<feature type="transmembrane region" description="Helical" evidence="1">
    <location>
        <begin position="283"/>
        <end position="303"/>
    </location>
</feature>
<evidence type="ECO:0000256" key="2">
    <source>
        <dbReference type="SAM" id="SignalP"/>
    </source>
</evidence>
<dbReference type="RefSeq" id="XP_013023676.1">
    <property type="nucleotide sequence ID" value="XM_013168222.1"/>
</dbReference>
<keyword evidence="1" id="KW-0472">Membrane</keyword>
<dbReference type="HOGENOM" id="CLU_060588_0_0_1"/>
<feature type="transmembrane region" description="Helical" evidence="1">
    <location>
        <begin position="192"/>
        <end position="215"/>
    </location>
</feature>
<name>S9X1W9_SCHCR</name>
<keyword evidence="4" id="KW-1185">Reference proteome</keyword>
<dbReference type="GeneID" id="25036605"/>
<dbReference type="OMA" id="LEIWINN"/>
<dbReference type="Proteomes" id="UP000015464">
    <property type="component" value="Unassembled WGS sequence"/>
</dbReference>
<dbReference type="AlphaFoldDB" id="S9X1W9"/>
<keyword evidence="1" id="KW-0812">Transmembrane</keyword>
<evidence type="ECO:0000256" key="1">
    <source>
        <dbReference type="SAM" id="Phobius"/>
    </source>
</evidence>
<organism evidence="3 4">
    <name type="scientific">Schizosaccharomyces cryophilus (strain OY26 / ATCC MYA-4695 / CBS 11777 / NBRC 106824 / NRRL Y48691)</name>
    <name type="common">Fission yeast</name>
    <dbReference type="NCBI Taxonomy" id="653667"/>
    <lineage>
        <taxon>Eukaryota</taxon>
        <taxon>Fungi</taxon>
        <taxon>Dikarya</taxon>
        <taxon>Ascomycota</taxon>
        <taxon>Taphrinomycotina</taxon>
        <taxon>Schizosaccharomycetes</taxon>
        <taxon>Schizosaccharomycetales</taxon>
        <taxon>Schizosaccharomycetaceae</taxon>
        <taxon>Schizosaccharomyces</taxon>
    </lineage>
</organism>
<feature type="transmembrane region" description="Helical" evidence="1">
    <location>
        <begin position="315"/>
        <end position="333"/>
    </location>
</feature>
<accession>S9X1W9</accession>
<gene>
    <name evidence="3" type="ORF">SPOG_02281</name>
</gene>
<keyword evidence="1" id="KW-1133">Transmembrane helix</keyword>
<feature type="chain" id="PRO_5004559615" evidence="2">
    <location>
        <begin position="25"/>
        <end position="420"/>
    </location>
</feature>